<dbReference type="AlphaFoldDB" id="A0A422PVR5"/>
<evidence type="ECO:0000313" key="2">
    <source>
        <dbReference type="EMBL" id="RNF21803.1"/>
    </source>
</evidence>
<proteinExistence type="predicted"/>
<gene>
    <name evidence="2" type="ORF">Tco025E_03207</name>
</gene>
<accession>A0A422PVR5</accession>
<protein>
    <submittedName>
        <fullName evidence="2">Uncharacterized protein</fullName>
    </submittedName>
</protein>
<feature type="compositionally biased region" description="Low complexity" evidence="1">
    <location>
        <begin position="274"/>
        <end position="283"/>
    </location>
</feature>
<evidence type="ECO:0000256" key="1">
    <source>
        <dbReference type="SAM" id="MobiDB-lite"/>
    </source>
</evidence>
<dbReference type="OrthoDB" id="273050at2759"/>
<reference evidence="2 3" key="1">
    <citation type="journal article" date="2018" name="BMC Genomics">
        <title>Genomic comparison of Trypanosoma conorhini and Trypanosoma rangeli to Trypanosoma cruzi strains of high and low virulence.</title>
        <authorList>
            <person name="Bradwell K.R."/>
            <person name="Koparde V.N."/>
            <person name="Matveyev A.V."/>
            <person name="Serrano M.G."/>
            <person name="Alves J.M."/>
            <person name="Parikh H."/>
            <person name="Huang B."/>
            <person name="Lee V."/>
            <person name="Espinosa-Alvarez O."/>
            <person name="Ortiz P.A."/>
            <person name="Costa-Martins A.G."/>
            <person name="Teixeira M.M."/>
            <person name="Buck G.A."/>
        </authorList>
    </citation>
    <scope>NUCLEOTIDE SEQUENCE [LARGE SCALE GENOMIC DNA]</scope>
    <source>
        <strain evidence="2 3">025E</strain>
    </source>
</reference>
<sequence length="313" mass="35546">MVRYGGPRFEFFFTHQFLNNEEAIRKEDAQRVAFILRRREQQRAAEAEREAQRRRREEEEERLAAEAEAARREAEQALESKKRRISAKQQRLKELSTPVVHGGPLYGSGTYGRVMQPTSKGVPLPQGRAGAAYMPGVDRHRIVPRPPAADAHPPWIGSGTAWMVEEAEEKAQRRHLFAPPRRDPATVRDREQYIDGIERHHTRCASKAEADAQKETAAADAIEMPTFREESPPETTRAPSVFSHASSNEPIKALGTQHMETVSTKEEVQRHLAAFGGRMAPPRRAAKPPTPFDDMSLPELTARLVRMQQRLRR</sequence>
<feature type="region of interest" description="Disordered" evidence="1">
    <location>
        <begin position="274"/>
        <end position="299"/>
    </location>
</feature>
<dbReference type="EMBL" id="MKKU01000148">
    <property type="protein sequence ID" value="RNF21803.1"/>
    <property type="molecule type" value="Genomic_DNA"/>
</dbReference>
<dbReference type="GeneID" id="40316818"/>
<organism evidence="2 3">
    <name type="scientific">Trypanosoma conorhini</name>
    <dbReference type="NCBI Taxonomy" id="83891"/>
    <lineage>
        <taxon>Eukaryota</taxon>
        <taxon>Discoba</taxon>
        <taxon>Euglenozoa</taxon>
        <taxon>Kinetoplastea</taxon>
        <taxon>Metakinetoplastina</taxon>
        <taxon>Trypanosomatida</taxon>
        <taxon>Trypanosomatidae</taxon>
        <taxon>Trypanosoma</taxon>
    </lineage>
</organism>
<name>A0A422PVR5_9TRYP</name>
<evidence type="ECO:0000313" key="3">
    <source>
        <dbReference type="Proteomes" id="UP000284403"/>
    </source>
</evidence>
<feature type="region of interest" description="Disordered" evidence="1">
    <location>
        <begin position="42"/>
        <end position="69"/>
    </location>
</feature>
<dbReference type="RefSeq" id="XP_029229651.1">
    <property type="nucleotide sequence ID" value="XM_029370127.1"/>
</dbReference>
<comment type="caution">
    <text evidence="2">The sequence shown here is derived from an EMBL/GenBank/DDBJ whole genome shotgun (WGS) entry which is preliminary data.</text>
</comment>
<keyword evidence="3" id="KW-1185">Reference proteome</keyword>
<dbReference type="Proteomes" id="UP000284403">
    <property type="component" value="Unassembled WGS sequence"/>
</dbReference>